<dbReference type="Proteomes" id="UP001144323">
    <property type="component" value="Unassembled WGS sequence"/>
</dbReference>
<sequence length="318" mass="34960">MTRLIYKDRPVELSPGETVLEALERAGVDAPSSCRAGNCQTCLHRAIEGAPPPESQSGLTAAQKALGFFLPCVCRPTEPLTIVPPDDAGARLEATVRAIEPLSHDVVRLRIETTPFPYRPGQFIELIADEDLRRHYSLASHPEEDPFLEMHIRLHPNGRMSRRLMVDMKPGHRLHVAGPRGTCFYEGVDPEQPLALIGAGTGLAPLYGVLRDALRQGHRGEIRLYHGARDSKGLYLTEELQTLAQTRDNVRYIAAALDPNAPFGGDIAALALAEEKPRLTQTAYFLCGGENLVRRLKRDLFMAGASMKAIRSDVFSPA</sequence>
<dbReference type="InterPro" id="IPR039261">
    <property type="entry name" value="FNR_nucleotide-bd"/>
</dbReference>
<evidence type="ECO:0000313" key="5">
    <source>
        <dbReference type="Proteomes" id="UP001144323"/>
    </source>
</evidence>
<dbReference type="InterPro" id="IPR017938">
    <property type="entry name" value="Riboflavin_synthase-like_b-brl"/>
</dbReference>
<gene>
    <name evidence="4" type="ORF">LMG27198_19600</name>
</gene>
<dbReference type="PROSITE" id="PS51085">
    <property type="entry name" value="2FE2S_FER_2"/>
    <property type="match status" value="1"/>
</dbReference>
<name>A0A9W6GTV8_9HYPH</name>
<dbReference type="PRINTS" id="PR00371">
    <property type="entry name" value="FPNCR"/>
</dbReference>
<evidence type="ECO:0000259" key="2">
    <source>
        <dbReference type="PROSITE" id="PS51085"/>
    </source>
</evidence>
<dbReference type="Gene3D" id="3.10.20.30">
    <property type="match status" value="1"/>
</dbReference>
<accession>A0A9W6GTV8</accession>
<protein>
    <submittedName>
        <fullName evidence="4">Ferredoxin</fullName>
    </submittedName>
</protein>
<dbReference type="Gene3D" id="2.40.30.10">
    <property type="entry name" value="Translation factors"/>
    <property type="match status" value="1"/>
</dbReference>
<dbReference type="PROSITE" id="PS51384">
    <property type="entry name" value="FAD_FR"/>
    <property type="match status" value="1"/>
</dbReference>
<comment type="caution">
    <text evidence="4">The sequence shown here is derived from an EMBL/GenBank/DDBJ whole genome shotgun (WGS) entry which is preliminary data.</text>
</comment>
<dbReference type="InterPro" id="IPR001433">
    <property type="entry name" value="OxRdtase_FAD/NAD-bd"/>
</dbReference>
<dbReference type="EMBL" id="BSEC01000001">
    <property type="protein sequence ID" value="GLI92968.1"/>
    <property type="molecule type" value="Genomic_DNA"/>
</dbReference>
<evidence type="ECO:0000256" key="1">
    <source>
        <dbReference type="ARBA" id="ARBA00034078"/>
    </source>
</evidence>
<dbReference type="InterPro" id="IPR008333">
    <property type="entry name" value="Cbr1-like_FAD-bd_dom"/>
</dbReference>
<feature type="domain" description="FAD-binding FR-type" evidence="3">
    <location>
        <begin position="89"/>
        <end position="186"/>
    </location>
</feature>
<dbReference type="Pfam" id="PF00970">
    <property type="entry name" value="FAD_binding_6"/>
    <property type="match status" value="1"/>
</dbReference>
<dbReference type="SUPFAM" id="SSF54292">
    <property type="entry name" value="2Fe-2S ferredoxin-like"/>
    <property type="match status" value="1"/>
</dbReference>
<dbReference type="InterPro" id="IPR050415">
    <property type="entry name" value="MRET"/>
</dbReference>
<dbReference type="GO" id="GO:0051536">
    <property type="term" value="F:iron-sulfur cluster binding"/>
    <property type="evidence" value="ECO:0007669"/>
    <property type="project" value="InterPro"/>
</dbReference>
<dbReference type="CDD" id="cd00207">
    <property type="entry name" value="fer2"/>
    <property type="match status" value="1"/>
</dbReference>
<dbReference type="SUPFAM" id="SSF52343">
    <property type="entry name" value="Ferredoxin reductase-like, C-terminal NADP-linked domain"/>
    <property type="match status" value="1"/>
</dbReference>
<feature type="domain" description="2Fe-2S ferredoxin-type" evidence="2">
    <location>
        <begin position="1"/>
        <end position="88"/>
    </location>
</feature>
<dbReference type="PANTHER" id="PTHR47354:SF5">
    <property type="entry name" value="PROTEIN RFBI"/>
    <property type="match status" value="1"/>
</dbReference>
<dbReference type="CDD" id="cd06194">
    <property type="entry name" value="FNR_N-term_Iron_sulfur_binding"/>
    <property type="match status" value="1"/>
</dbReference>
<dbReference type="AlphaFoldDB" id="A0A9W6GTV8"/>
<dbReference type="RefSeq" id="WP_281802502.1">
    <property type="nucleotide sequence ID" value="NZ_BSEC01000001.1"/>
</dbReference>
<dbReference type="PRINTS" id="PR00410">
    <property type="entry name" value="PHEHYDRXLASE"/>
</dbReference>
<evidence type="ECO:0000313" key="4">
    <source>
        <dbReference type="EMBL" id="GLI92968.1"/>
    </source>
</evidence>
<proteinExistence type="predicted"/>
<dbReference type="SUPFAM" id="SSF63380">
    <property type="entry name" value="Riboflavin synthase domain-like"/>
    <property type="match status" value="1"/>
</dbReference>
<dbReference type="PANTHER" id="PTHR47354">
    <property type="entry name" value="NADH OXIDOREDUCTASE HCR"/>
    <property type="match status" value="1"/>
</dbReference>
<dbReference type="InterPro" id="IPR001041">
    <property type="entry name" value="2Fe-2S_ferredoxin-type"/>
</dbReference>
<dbReference type="Pfam" id="PF00175">
    <property type="entry name" value="NAD_binding_1"/>
    <property type="match status" value="1"/>
</dbReference>
<comment type="cofactor">
    <cofactor evidence="1">
        <name>[2Fe-2S] cluster</name>
        <dbReference type="ChEBI" id="CHEBI:190135"/>
    </cofactor>
</comment>
<evidence type="ECO:0000259" key="3">
    <source>
        <dbReference type="PROSITE" id="PS51384"/>
    </source>
</evidence>
<dbReference type="Pfam" id="PF00111">
    <property type="entry name" value="Fer2"/>
    <property type="match status" value="1"/>
</dbReference>
<dbReference type="InterPro" id="IPR012675">
    <property type="entry name" value="Beta-grasp_dom_sf"/>
</dbReference>
<organism evidence="4 5">
    <name type="scientific">Methylocystis echinoides</name>
    <dbReference type="NCBI Taxonomy" id="29468"/>
    <lineage>
        <taxon>Bacteria</taxon>
        <taxon>Pseudomonadati</taxon>
        <taxon>Pseudomonadota</taxon>
        <taxon>Alphaproteobacteria</taxon>
        <taxon>Hyphomicrobiales</taxon>
        <taxon>Methylocystaceae</taxon>
        <taxon>Methylocystis</taxon>
    </lineage>
</organism>
<dbReference type="InterPro" id="IPR017927">
    <property type="entry name" value="FAD-bd_FR_type"/>
</dbReference>
<dbReference type="InterPro" id="IPR001709">
    <property type="entry name" value="Flavoprot_Pyr_Nucl_cyt_Rdtase"/>
</dbReference>
<keyword evidence="5" id="KW-1185">Reference proteome</keyword>
<reference evidence="4" key="1">
    <citation type="journal article" date="2023" name="Int. J. Syst. Evol. Microbiol.">
        <title>Methylocystis iwaonis sp. nov., a type II methane-oxidizing bacterium from surface soil of a rice paddy field in Japan, and emended description of the genus Methylocystis (ex Whittenbury et al. 1970) Bowman et al. 1993.</title>
        <authorList>
            <person name="Kaise H."/>
            <person name="Sawadogo J.B."/>
            <person name="Alam M.S."/>
            <person name="Ueno C."/>
            <person name="Dianou D."/>
            <person name="Shinjo R."/>
            <person name="Asakawa S."/>
        </authorList>
    </citation>
    <scope>NUCLEOTIDE SEQUENCE</scope>
    <source>
        <strain evidence="4">LMG27198</strain>
    </source>
</reference>
<dbReference type="Gene3D" id="3.40.50.80">
    <property type="entry name" value="Nucleotide-binding domain of ferredoxin-NADP reductase (FNR) module"/>
    <property type="match status" value="1"/>
</dbReference>
<dbReference type="InterPro" id="IPR036010">
    <property type="entry name" value="2Fe-2S_ferredoxin-like_sf"/>
</dbReference>
<dbReference type="GO" id="GO:0016491">
    <property type="term" value="F:oxidoreductase activity"/>
    <property type="evidence" value="ECO:0007669"/>
    <property type="project" value="InterPro"/>
</dbReference>